<evidence type="ECO:0000313" key="8">
    <source>
        <dbReference type="Proteomes" id="UP000325081"/>
    </source>
</evidence>
<dbReference type="EMBL" id="BKCP01012181">
    <property type="protein sequence ID" value="GER55781.1"/>
    <property type="molecule type" value="Genomic_DNA"/>
</dbReference>
<dbReference type="Pfam" id="PF00249">
    <property type="entry name" value="Myb_DNA-binding"/>
    <property type="match status" value="1"/>
</dbReference>
<keyword evidence="7" id="KW-0238">DNA-binding</keyword>
<comment type="subcellular location">
    <subcellularLocation>
        <location evidence="1">Nucleus</location>
    </subcellularLocation>
</comment>
<gene>
    <name evidence="7" type="ORF">STAS_33460</name>
</gene>
<evidence type="ECO:0000256" key="4">
    <source>
        <dbReference type="ARBA" id="ARBA00023242"/>
    </source>
</evidence>
<sequence>MGSFSDEKNHECTLIKARPNYCGSKNGEEDESEDNKKGGISSSNSTVEENEKKASVRPYVRSKLPRLRWTPDLHLRFVQAVERLGGQERATPKLVLQLMNIKGLNIAHVKSHLQMYRSKKMDESNHGLMRDHRLIVEGTVADRNIYNLSQLPLLPSFNQRQSSNNPRYGDASWHGQWSNDSNLGQNTSNNNKITRPRFYNALAEKILGSHYFMPSANYDLDLSSEMPPTNGISTWRKTGQRSKEEEYQNRHCLGQLPKNKEVTASKTRENNGLKRKLGSDKSYDLDLNLSIGRFELRNRGEQGIEILDNNDDGDDDEEQLELSLYKYSSSEYESSFTKLIAKKKMNGDSLIDENTKGTSTLDLTL</sequence>
<protein>
    <submittedName>
        <fullName evidence="7">Homeodomain-like superfamily protein</fullName>
    </submittedName>
</protein>
<evidence type="ECO:0000313" key="7">
    <source>
        <dbReference type="EMBL" id="GER55781.1"/>
    </source>
</evidence>
<feature type="region of interest" description="Disordered" evidence="5">
    <location>
        <begin position="17"/>
        <end position="56"/>
    </location>
</feature>
<feature type="region of interest" description="Disordered" evidence="5">
    <location>
        <begin position="157"/>
        <end position="189"/>
    </location>
</feature>
<evidence type="ECO:0000256" key="1">
    <source>
        <dbReference type="ARBA" id="ARBA00004123"/>
    </source>
</evidence>
<dbReference type="Proteomes" id="UP000325081">
    <property type="component" value="Unassembled WGS sequence"/>
</dbReference>
<keyword evidence="7" id="KW-0371">Homeobox</keyword>
<dbReference type="GO" id="GO:0003700">
    <property type="term" value="F:DNA-binding transcription factor activity"/>
    <property type="evidence" value="ECO:0007669"/>
    <property type="project" value="InterPro"/>
</dbReference>
<evidence type="ECO:0000256" key="5">
    <source>
        <dbReference type="SAM" id="MobiDB-lite"/>
    </source>
</evidence>
<dbReference type="SUPFAM" id="SSF46689">
    <property type="entry name" value="Homeodomain-like"/>
    <property type="match status" value="1"/>
</dbReference>
<name>A0A5A7RF27_STRAF</name>
<dbReference type="InterPro" id="IPR001005">
    <property type="entry name" value="SANT/Myb"/>
</dbReference>
<evidence type="ECO:0000256" key="3">
    <source>
        <dbReference type="ARBA" id="ARBA00023163"/>
    </source>
</evidence>
<keyword evidence="2" id="KW-0805">Transcription regulation</keyword>
<accession>A0A5A7RF27</accession>
<dbReference type="InterPro" id="IPR017930">
    <property type="entry name" value="Myb_dom"/>
</dbReference>
<reference evidence="8" key="1">
    <citation type="journal article" date="2019" name="Curr. Biol.">
        <title>Genome Sequence of Striga asiatica Provides Insight into the Evolution of Plant Parasitism.</title>
        <authorList>
            <person name="Yoshida S."/>
            <person name="Kim S."/>
            <person name="Wafula E.K."/>
            <person name="Tanskanen J."/>
            <person name="Kim Y.M."/>
            <person name="Honaas L."/>
            <person name="Yang Z."/>
            <person name="Spallek T."/>
            <person name="Conn C.E."/>
            <person name="Ichihashi Y."/>
            <person name="Cheong K."/>
            <person name="Cui S."/>
            <person name="Der J.P."/>
            <person name="Gundlach H."/>
            <person name="Jiao Y."/>
            <person name="Hori C."/>
            <person name="Ishida J.K."/>
            <person name="Kasahara H."/>
            <person name="Kiba T."/>
            <person name="Kim M.S."/>
            <person name="Koo N."/>
            <person name="Laohavisit A."/>
            <person name="Lee Y.H."/>
            <person name="Lumba S."/>
            <person name="McCourt P."/>
            <person name="Mortimer J.C."/>
            <person name="Mutuku J.M."/>
            <person name="Nomura T."/>
            <person name="Sasaki-Sekimoto Y."/>
            <person name="Seto Y."/>
            <person name="Wang Y."/>
            <person name="Wakatake T."/>
            <person name="Sakakibara H."/>
            <person name="Demura T."/>
            <person name="Yamaguchi S."/>
            <person name="Yoneyama K."/>
            <person name="Manabe R.I."/>
            <person name="Nelson D.C."/>
            <person name="Schulman A.H."/>
            <person name="Timko M.P."/>
            <person name="dePamphilis C.W."/>
            <person name="Choi D."/>
            <person name="Shirasu K."/>
        </authorList>
    </citation>
    <scope>NUCLEOTIDE SEQUENCE [LARGE SCALE GENOMIC DNA]</scope>
    <source>
        <strain evidence="8">cv. UVA1</strain>
    </source>
</reference>
<dbReference type="AlphaFoldDB" id="A0A5A7RF27"/>
<dbReference type="GO" id="GO:0003677">
    <property type="term" value="F:DNA binding"/>
    <property type="evidence" value="ECO:0007669"/>
    <property type="project" value="UniProtKB-KW"/>
</dbReference>
<dbReference type="InterPro" id="IPR046955">
    <property type="entry name" value="PHR1-like"/>
</dbReference>
<comment type="caution">
    <text evidence="7">The sequence shown here is derived from an EMBL/GenBank/DDBJ whole genome shotgun (WGS) entry which is preliminary data.</text>
</comment>
<keyword evidence="4" id="KW-0539">Nucleus</keyword>
<proteinExistence type="predicted"/>
<dbReference type="FunFam" id="1.10.10.60:FF:000002">
    <property type="entry name" value="Myb family transcription factor"/>
    <property type="match status" value="1"/>
</dbReference>
<dbReference type="PANTHER" id="PTHR31314">
    <property type="entry name" value="MYB FAMILY TRANSCRIPTION FACTOR PHL7-LIKE"/>
    <property type="match status" value="1"/>
</dbReference>
<dbReference type="OrthoDB" id="551907at2759"/>
<evidence type="ECO:0000256" key="2">
    <source>
        <dbReference type="ARBA" id="ARBA00023015"/>
    </source>
</evidence>
<dbReference type="Gene3D" id="1.10.10.60">
    <property type="entry name" value="Homeodomain-like"/>
    <property type="match status" value="1"/>
</dbReference>
<dbReference type="InterPro" id="IPR009057">
    <property type="entry name" value="Homeodomain-like_sf"/>
</dbReference>
<dbReference type="PANTHER" id="PTHR31314:SF168">
    <property type="entry name" value="MYB-LIKE HTH TRANSCRIPTIONAL REGULATOR FAMILY PROTEIN"/>
    <property type="match status" value="1"/>
</dbReference>
<evidence type="ECO:0000259" key="6">
    <source>
        <dbReference type="PROSITE" id="PS51294"/>
    </source>
</evidence>
<dbReference type="PROSITE" id="PS51294">
    <property type="entry name" value="HTH_MYB"/>
    <property type="match status" value="1"/>
</dbReference>
<organism evidence="7 8">
    <name type="scientific">Striga asiatica</name>
    <name type="common">Asiatic witchweed</name>
    <name type="synonym">Buchnera asiatica</name>
    <dbReference type="NCBI Taxonomy" id="4170"/>
    <lineage>
        <taxon>Eukaryota</taxon>
        <taxon>Viridiplantae</taxon>
        <taxon>Streptophyta</taxon>
        <taxon>Embryophyta</taxon>
        <taxon>Tracheophyta</taxon>
        <taxon>Spermatophyta</taxon>
        <taxon>Magnoliopsida</taxon>
        <taxon>eudicotyledons</taxon>
        <taxon>Gunneridae</taxon>
        <taxon>Pentapetalae</taxon>
        <taxon>asterids</taxon>
        <taxon>lamiids</taxon>
        <taxon>Lamiales</taxon>
        <taxon>Orobanchaceae</taxon>
        <taxon>Buchnereae</taxon>
        <taxon>Striga</taxon>
    </lineage>
</organism>
<feature type="compositionally biased region" description="Polar residues" evidence="5">
    <location>
        <begin position="157"/>
        <end position="166"/>
    </location>
</feature>
<dbReference type="NCBIfam" id="TIGR01557">
    <property type="entry name" value="myb_SHAQKYF"/>
    <property type="match status" value="1"/>
</dbReference>
<feature type="domain" description="HTH myb-type" evidence="6">
    <location>
        <begin position="61"/>
        <end position="121"/>
    </location>
</feature>
<dbReference type="GO" id="GO:0005634">
    <property type="term" value="C:nucleus"/>
    <property type="evidence" value="ECO:0007669"/>
    <property type="project" value="UniProtKB-SubCell"/>
</dbReference>
<keyword evidence="3" id="KW-0804">Transcription</keyword>
<dbReference type="InterPro" id="IPR006447">
    <property type="entry name" value="Myb_dom_plants"/>
</dbReference>
<feature type="compositionally biased region" description="Polar residues" evidence="5">
    <location>
        <begin position="175"/>
        <end position="189"/>
    </location>
</feature>
<keyword evidence="8" id="KW-1185">Reference proteome</keyword>